<dbReference type="Proteomes" id="UP000202682">
    <property type="component" value="Segment"/>
</dbReference>
<dbReference type="EMBL" id="KX344445">
    <property type="protein sequence ID" value="ANT41058.1"/>
    <property type="molecule type" value="Genomic_DNA"/>
</dbReference>
<keyword evidence="1" id="KW-0472">Membrane</keyword>
<feature type="transmembrane region" description="Helical" evidence="1">
    <location>
        <begin position="7"/>
        <end position="28"/>
    </location>
</feature>
<keyword evidence="1" id="KW-1133">Transmembrane helix</keyword>
<reference evidence="3" key="1">
    <citation type="submission" date="2016-05" db="EMBL/GenBank/DDBJ databases">
        <authorList>
            <person name="Adebesin M.O."/>
            <person name="Ahama K."/>
            <person name="Alekasir E.M.M."/>
            <person name="Ali S."/>
            <person name="Aligholizadeh E."/>
            <person name="Allison J.M."/>
            <person name="Alzaher A."/>
            <person name="Andaya C.D."/>
            <person name="Asfaw S."/>
            <person name="Bansal N."/>
            <person name="Beauchard M.A."/>
            <person name="Betancourt K.A."/>
            <person name="Bhatia B."/>
            <person name="Boretti N.A."/>
            <person name="Brondi J.N."/>
            <person name="Byrd C.E."/>
            <person name="Cao A."/>
            <person name="Cardosa E.A."/>
            <person name="Carter A."/>
            <person name="Chen S."/>
            <person name="Chen Y."/>
            <person name="Clara Vega K."/>
            <person name="Cobuzzi M."/>
            <person name="Conn O.L."/>
            <person name="Crosby I.A."/>
            <person name="Daly S.B."/>
            <person name="DePaz I.X."/>
            <person name="Dhaurali S."/>
            <person name="Dowdy K.M."/>
            <person name="Edokobi N.B."/>
            <person name="Ekanayake A.B."/>
            <person name="Ekekwe S.O."/>
            <person name="Emond M.A."/>
            <person name="Endres L."/>
            <person name="Eng S."/>
            <person name="Felkoski S.A."/>
            <person name="Gant C.D."/>
            <person name="Gaskin B."/>
            <person name="Gondal S."/>
            <person name="Gutmann J."/>
            <person name="Ha T.-A."/>
            <person name="Habteyes H."/>
            <person name="Hariri O."/>
            <person name="Healey R.M."/>
            <person name="Heins J.L."/>
            <person name="Henderson A.L."/>
            <person name="Hernandez F.M.D."/>
            <person name="Hoang P.T."/>
            <person name="Hope K.T."/>
            <person name="Husna A."/>
            <person name="Hussain A."/>
            <person name="Imani O."/>
            <person name="Jackson N.L."/>
            <person name="Jacob V.M."/>
            <person name="Kang C."/>
            <person name="Kantov R.M."/>
            <person name="Kavuru S."/>
            <person name="Kerr M.S.-J.E."/>
            <person name="Khan O.A."/>
            <person name="Khan T.M."/>
            <person name="King T."/>
            <person name="Kulkarni R."/>
            <person name="Li A."/>
            <person name="Maczka C."/>
            <person name="Maisonet E."/>
            <person name="Majethia P.M."/>
            <person name="Malik D.A."/>
            <person name="Mariam A."/>
            <person name="Marquess E.B."/>
            <person name="Mattison J."/>
            <person name="McDonald N."/>
            <person name="Mehr S."/>
            <person name="Mengers S.R."/>
            <person name="Michaels D.P."/>
            <person name="Mondal S."/>
            <person name="Monney de Bebohi F."/>
            <person name="Nakhleh S.I."/>
            <person name="Ndubuizu N.C."/>
            <person name="Nguyen A.H."/>
            <person name="Nguyen K.M."/>
            <person name="Nguyen M.T."/>
            <person name="Nicholas M.L."/>
            <person name="Nimalan J.P."/>
            <person name="O'Connell R.A."/>
            <person name="Odoi E."/>
            <person name="Ojo L."/>
            <person name="Okoye A.E."/>
            <person name="Olateru-Olagbegi O."/>
            <person name="Osei K.V."/>
            <person name="Osei-Tutu A."/>
            <person name="Palilla A.M."/>
            <person name="Pancholi S."/>
            <person name="Park J.H.M."/>
            <person name="Patel K."/>
            <person name="Patel P."/>
            <person name="Pennington E."/>
            <person name="Peterson R.E."/>
            <person name="Pon J."/>
            <person name="Pourkarim H."/>
            <person name="Reed M.L."/>
            <person name="Rottman V."/>
            <person name="Salazar J."/>
            <person name="Samet S."/>
            <person name="Sendze O."/>
            <person name="Stelmack M.A."/>
            <person name="Stinnett R."/>
            <person name="Tchouaga A.L.N."/>
            <person name="Thompson E.M."/>
            <person name="Tran N.G."/>
            <person name="Truong T."/>
            <person name="Udo J.A."/>
            <person name="Verona L.T."/>
            <person name="Vu T.-Q."/>
            <person name="Wade J."/>
            <person name="Wang N.Q."/>
            <person name="Waters Z.M."/>
            <person name="Wellman R.J."/>
            <person name="Woldegabreal S."/>
            <person name="Yee A.C."/>
            <person name="Yirefu M."/>
            <person name="Zahangir S."/>
            <person name="Zhai Y."/>
            <person name="Devine C.L."/>
            <person name="Liao K."/>
            <person name="Prasad P.K."/>
            <person name="Ruthenberg K.J."/>
            <person name="Shonk J.A."/>
            <person name="Way M."/>
            <person name="Yousufi H.K."/>
            <person name="Cao L."/>
            <person name="Fox J."/>
            <person name="Hobbs E."/>
            <person name="Kilic S."/>
            <person name="Nunn R."/>
            <person name="Patel R."/>
            <person name="Rubenstein M."/>
            <person name="Erill I."/>
            <person name="Caruso S.M."/>
            <person name="Hughes L.E."/>
            <person name="Garlena R.A."/>
            <person name="Russell D.A."/>
            <person name="Pope W.H."/>
            <person name="Jacobs-Sera D."/>
            <person name="Hendrix R.W."/>
            <person name="Hatfull G.F."/>
        </authorList>
    </citation>
    <scope>NUCLEOTIDE SEQUENCE [LARGE SCALE GENOMIC DNA]</scope>
</reference>
<dbReference type="GeneID" id="29080455"/>
<evidence type="ECO:0000313" key="3">
    <source>
        <dbReference type="Proteomes" id="UP000202682"/>
    </source>
</evidence>
<name>A0A1B1PA74_9CAUD</name>
<evidence type="ECO:0000313" key="2">
    <source>
        <dbReference type="EMBL" id="ANT41058.1"/>
    </source>
</evidence>
<organism evidence="2 3">
    <name type="scientific">Streptomyces phage Nanodon</name>
    <dbReference type="NCBI Taxonomy" id="1873777"/>
    <lineage>
        <taxon>Viruses</taxon>
        <taxon>Duplodnaviria</taxon>
        <taxon>Heunggongvirae</taxon>
        <taxon>Uroviricota</taxon>
        <taxon>Caudoviricetes</taxon>
        <taxon>Arquatrovirinae</taxon>
        <taxon>Likavirus</taxon>
        <taxon>Likavirus nanodon</taxon>
    </lineage>
</organism>
<dbReference type="RefSeq" id="YP_009287838.1">
    <property type="nucleotide sequence ID" value="NC_031078.1"/>
</dbReference>
<accession>A0A1B1PA74</accession>
<sequence length="35" mass="3937">MKDRERLPLLTTIYLAVGYAIALGLHIAERIINTP</sequence>
<evidence type="ECO:0000256" key="1">
    <source>
        <dbReference type="SAM" id="Phobius"/>
    </source>
</evidence>
<protein>
    <submittedName>
        <fullName evidence="2">Uncharacterized protein</fullName>
    </submittedName>
</protein>
<keyword evidence="1" id="KW-0812">Transmembrane</keyword>
<proteinExistence type="predicted"/>
<gene>
    <name evidence="2" type="ORF">SEA_NANODON_54</name>
</gene>
<keyword evidence="3" id="KW-1185">Reference proteome</keyword>
<dbReference type="KEGG" id="vg:29080455"/>